<name>A0AAE3EE13_NANST</name>
<reference evidence="1" key="1">
    <citation type="journal article" date="2015" name="Appl. Environ. Microbiol.">
        <title>Nanoarchaeota, Their Sulfolobales Host, and Nanoarchaeota Virus Distribution across Yellowstone National Park Hot Springs.</title>
        <authorList>
            <person name="Munson-McGee J.H."/>
            <person name="Field E.K."/>
            <person name="Bateson M."/>
            <person name="Rooney C."/>
            <person name="Stepanauskas R."/>
            <person name="Young M.J."/>
        </authorList>
    </citation>
    <scope>NUCLEOTIDE SEQUENCE</scope>
    <source>
        <strain evidence="1">SCGC AB-777_F03</strain>
    </source>
</reference>
<protein>
    <submittedName>
        <fullName evidence="1">Uncharacterized protein</fullName>
    </submittedName>
</protein>
<dbReference type="EMBL" id="QEFP02000003">
    <property type="protein sequence ID" value="MCC5446888.1"/>
    <property type="molecule type" value="Genomic_DNA"/>
</dbReference>
<reference evidence="1" key="2">
    <citation type="submission" date="2017-05" db="EMBL/GenBank/DDBJ databases">
        <authorList>
            <person name="Munson-Mcgee J.H."/>
        </authorList>
    </citation>
    <scope>NUCLEOTIDE SEQUENCE</scope>
    <source>
        <strain evidence="1">SCGC AB-777_F03</strain>
    </source>
</reference>
<dbReference type="Proteomes" id="UP000245509">
    <property type="component" value="Unassembled WGS sequence"/>
</dbReference>
<reference evidence="1" key="3">
    <citation type="submission" date="2021-11" db="EMBL/GenBank/DDBJ databases">
        <authorList>
            <person name="Munson-Mcgee J."/>
            <person name="Field E."/>
            <person name="Bateson M."/>
            <person name="Rooney C."/>
            <person name="Stepanauskas R."/>
            <person name="Young M."/>
        </authorList>
    </citation>
    <scope>NUCLEOTIDE SEQUENCE</scope>
    <source>
        <strain evidence="1">SCGC AB-777_F03</strain>
    </source>
</reference>
<proteinExistence type="predicted"/>
<comment type="caution">
    <text evidence="1">The sequence shown here is derived from an EMBL/GenBank/DDBJ whole genome shotgun (WGS) entry which is preliminary data.</text>
</comment>
<accession>A0AAE3EE13</accession>
<dbReference type="AlphaFoldDB" id="A0AAE3EE13"/>
<organism evidence="1 2">
    <name type="scientific">Nanobsidianus stetteri</name>
    <dbReference type="NCBI Taxonomy" id="1294122"/>
    <lineage>
        <taxon>Archaea</taxon>
        <taxon>Nanobdellota</taxon>
        <taxon>Candidatus Nanoarchaeia</taxon>
        <taxon>Nanoarchaeales</taxon>
        <taxon>Nanopusillaceae</taxon>
        <taxon>Candidatus Nanobsidianus</taxon>
    </lineage>
</organism>
<dbReference type="RefSeq" id="WP_228615104.1">
    <property type="nucleotide sequence ID" value="NZ_QEFP02000003.1"/>
</dbReference>
<evidence type="ECO:0000313" key="2">
    <source>
        <dbReference type="Proteomes" id="UP000245509"/>
    </source>
</evidence>
<gene>
    <name evidence="1" type="ORF">DDW03_000510</name>
</gene>
<evidence type="ECO:0000313" key="1">
    <source>
        <dbReference type="EMBL" id="MCC5446888.1"/>
    </source>
</evidence>
<sequence>MKKIYLNLVSPKNSTYYHKANKIINHLISVLVTYKCKNESTRILLEV</sequence>